<name>A0A517QTQ4_9PLAN</name>
<organism evidence="6 7">
    <name type="scientific">Thalassoglobus polymorphus</name>
    <dbReference type="NCBI Taxonomy" id="2527994"/>
    <lineage>
        <taxon>Bacteria</taxon>
        <taxon>Pseudomonadati</taxon>
        <taxon>Planctomycetota</taxon>
        <taxon>Planctomycetia</taxon>
        <taxon>Planctomycetales</taxon>
        <taxon>Planctomycetaceae</taxon>
        <taxon>Thalassoglobus</taxon>
    </lineage>
</organism>
<dbReference type="AlphaFoldDB" id="A0A517QTQ4"/>
<feature type="domain" description="BD-FAE-like" evidence="5">
    <location>
        <begin position="45"/>
        <end position="149"/>
    </location>
</feature>
<dbReference type="GO" id="GO:0106435">
    <property type="term" value="F:carboxylesterase activity"/>
    <property type="evidence" value="ECO:0007669"/>
    <property type="project" value="UniProtKB-EC"/>
</dbReference>
<evidence type="ECO:0000313" key="6">
    <source>
        <dbReference type="EMBL" id="QDT34982.1"/>
    </source>
</evidence>
<dbReference type="KEGG" id="tpol:Mal48_42550"/>
<dbReference type="SUPFAM" id="SSF53474">
    <property type="entry name" value="alpha/beta-Hydrolases"/>
    <property type="match status" value="1"/>
</dbReference>
<dbReference type="RefSeq" id="WP_145203801.1">
    <property type="nucleotide sequence ID" value="NZ_CP036267.1"/>
</dbReference>
<dbReference type="InterPro" id="IPR002925">
    <property type="entry name" value="Dienelactn_hydro"/>
</dbReference>
<keyword evidence="3" id="KW-0732">Signal</keyword>
<dbReference type="InterPro" id="IPR029058">
    <property type="entry name" value="AB_hydrolase_fold"/>
</dbReference>
<evidence type="ECO:0000313" key="7">
    <source>
        <dbReference type="Proteomes" id="UP000315724"/>
    </source>
</evidence>
<feature type="chain" id="PRO_5021982832" evidence="3">
    <location>
        <begin position="21"/>
        <end position="283"/>
    </location>
</feature>
<evidence type="ECO:0000256" key="2">
    <source>
        <dbReference type="ARBA" id="ARBA00022801"/>
    </source>
</evidence>
<comment type="similarity">
    <text evidence="1">Belongs to the 'GDXG' lipolytic enzyme family.</text>
</comment>
<feature type="domain" description="Dienelactone hydrolase" evidence="4">
    <location>
        <begin position="194"/>
        <end position="260"/>
    </location>
</feature>
<dbReference type="EMBL" id="CP036267">
    <property type="protein sequence ID" value="QDT34982.1"/>
    <property type="molecule type" value="Genomic_DNA"/>
</dbReference>
<sequence precursor="true">MQIKILTLLLFCSSASSLIAQDAAPQPDRMVTYKKVGDVELKLHLFEKASDEKDRPAIVFFFGGGWNGGNPSQFYPHCRHLADLGFVAMSAEYRVKSRNRTTPFECVVDGKSAVRWIRSHAQELGINPDKIVAGGGSAGGHVAAAVATVPGLNAEGDPKEVSCVPNGLVLFNPVYDNGPDGYGYSRVKPRHEEISPMHNIRKGMPPAIVFLGSKDKLIPVKTAETFKAKMEEVGSDSVLKVYEGEGHGFFNYNRGHGDGSNYQQTITEMDAFLTKHGFLSKSQ</sequence>
<dbReference type="InterPro" id="IPR050300">
    <property type="entry name" value="GDXG_lipolytic_enzyme"/>
</dbReference>
<dbReference type="Proteomes" id="UP000315724">
    <property type="component" value="Chromosome"/>
</dbReference>
<dbReference type="Gene3D" id="3.40.50.1820">
    <property type="entry name" value="alpha/beta hydrolase"/>
    <property type="match status" value="1"/>
</dbReference>
<dbReference type="GO" id="GO:0004806">
    <property type="term" value="F:triacylglycerol lipase activity"/>
    <property type="evidence" value="ECO:0007669"/>
    <property type="project" value="TreeGrafter"/>
</dbReference>
<dbReference type="EC" id="3.1.1.1" evidence="6"/>
<keyword evidence="7" id="KW-1185">Reference proteome</keyword>
<evidence type="ECO:0000256" key="3">
    <source>
        <dbReference type="SAM" id="SignalP"/>
    </source>
</evidence>
<dbReference type="PANTHER" id="PTHR48081:SF30">
    <property type="entry name" value="ACETYL-HYDROLASE LIPR-RELATED"/>
    <property type="match status" value="1"/>
</dbReference>
<gene>
    <name evidence="6" type="primary">nlhH_3</name>
    <name evidence="6" type="ORF">Mal48_42550</name>
</gene>
<protein>
    <submittedName>
        <fullName evidence="6">Carboxylesterase NlhH</fullName>
        <ecNumber evidence="6">3.1.1.1</ecNumber>
    </submittedName>
</protein>
<dbReference type="Pfam" id="PF20434">
    <property type="entry name" value="BD-FAE"/>
    <property type="match status" value="1"/>
</dbReference>
<dbReference type="PANTHER" id="PTHR48081">
    <property type="entry name" value="AB HYDROLASE SUPERFAMILY PROTEIN C4A8.06C"/>
    <property type="match status" value="1"/>
</dbReference>
<dbReference type="OrthoDB" id="9815425at2"/>
<accession>A0A517QTQ4</accession>
<evidence type="ECO:0000259" key="4">
    <source>
        <dbReference type="Pfam" id="PF01738"/>
    </source>
</evidence>
<reference evidence="6 7" key="1">
    <citation type="submission" date="2019-02" db="EMBL/GenBank/DDBJ databases">
        <title>Deep-cultivation of Planctomycetes and their phenomic and genomic characterization uncovers novel biology.</title>
        <authorList>
            <person name="Wiegand S."/>
            <person name="Jogler M."/>
            <person name="Boedeker C."/>
            <person name="Pinto D."/>
            <person name="Vollmers J."/>
            <person name="Rivas-Marin E."/>
            <person name="Kohn T."/>
            <person name="Peeters S.H."/>
            <person name="Heuer A."/>
            <person name="Rast P."/>
            <person name="Oberbeckmann S."/>
            <person name="Bunk B."/>
            <person name="Jeske O."/>
            <person name="Meyerdierks A."/>
            <person name="Storesund J.E."/>
            <person name="Kallscheuer N."/>
            <person name="Luecker S."/>
            <person name="Lage O.M."/>
            <person name="Pohl T."/>
            <person name="Merkel B.J."/>
            <person name="Hornburger P."/>
            <person name="Mueller R.-W."/>
            <person name="Bruemmer F."/>
            <person name="Labrenz M."/>
            <person name="Spormann A.M."/>
            <person name="Op den Camp H."/>
            <person name="Overmann J."/>
            <person name="Amann R."/>
            <person name="Jetten M.S.M."/>
            <person name="Mascher T."/>
            <person name="Medema M.H."/>
            <person name="Devos D.P."/>
            <person name="Kaster A.-K."/>
            <person name="Ovreas L."/>
            <person name="Rohde M."/>
            <person name="Galperin M.Y."/>
            <person name="Jogler C."/>
        </authorList>
    </citation>
    <scope>NUCLEOTIDE SEQUENCE [LARGE SCALE GENOMIC DNA]</scope>
    <source>
        <strain evidence="6 7">Mal48</strain>
    </source>
</reference>
<evidence type="ECO:0000256" key="1">
    <source>
        <dbReference type="ARBA" id="ARBA00010515"/>
    </source>
</evidence>
<dbReference type="Pfam" id="PF01738">
    <property type="entry name" value="DLH"/>
    <property type="match status" value="1"/>
</dbReference>
<feature type="signal peptide" evidence="3">
    <location>
        <begin position="1"/>
        <end position="20"/>
    </location>
</feature>
<dbReference type="InterPro" id="IPR049492">
    <property type="entry name" value="BD-FAE-like_dom"/>
</dbReference>
<keyword evidence="2 6" id="KW-0378">Hydrolase</keyword>
<proteinExistence type="inferred from homology"/>
<evidence type="ECO:0000259" key="5">
    <source>
        <dbReference type="Pfam" id="PF20434"/>
    </source>
</evidence>